<evidence type="ECO:0000313" key="5">
    <source>
        <dbReference type="Proteomes" id="UP000029737"/>
    </source>
</evidence>
<dbReference type="PANTHER" id="PTHR46268:SF6">
    <property type="entry name" value="UNIVERSAL STRESS PROTEIN UP12"/>
    <property type="match status" value="1"/>
</dbReference>
<organism evidence="3 6">
    <name type="scientific">Actinopolyspora erythraea</name>
    <dbReference type="NCBI Taxonomy" id="414996"/>
    <lineage>
        <taxon>Bacteria</taxon>
        <taxon>Bacillati</taxon>
        <taxon>Actinomycetota</taxon>
        <taxon>Actinomycetes</taxon>
        <taxon>Actinopolysporales</taxon>
        <taxon>Actinopolysporaceae</taxon>
        <taxon>Actinopolyspora</taxon>
    </lineage>
</organism>
<dbReference type="InterPro" id="IPR006016">
    <property type="entry name" value="UspA"/>
</dbReference>
<dbReference type="HOGENOM" id="CLU_049301_16_4_11"/>
<dbReference type="CDD" id="cd00293">
    <property type="entry name" value="USP-like"/>
    <property type="match status" value="1"/>
</dbReference>
<dbReference type="PANTHER" id="PTHR46268">
    <property type="entry name" value="STRESS RESPONSE PROTEIN NHAX"/>
    <property type="match status" value="1"/>
</dbReference>
<protein>
    <submittedName>
        <fullName evidence="3">Universal stress protein</fullName>
    </submittedName>
</protein>
<feature type="domain" description="UspA" evidence="2">
    <location>
        <begin position="4"/>
        <end position="146"/>
    </location>
</feature>
<dbReference type="AlphaFoldDB" id="A0A099D531"/>
<dbReference type="EMBL" id="JPMV01000025">
    <property type="protein sequence ID" value="KGI80927.1"/>
    <property type="molecule type" value="Genomic_DNA"/>
</dbReference>
<dbReference type="Pfam" id="PF00582">
    <property type="entry name" value="Usp"/>
    <property type="match status" value="1"/>
</dbReference>
<dbReference type="InterPro" id="IPR006015">
    <property type="entry name" value="Universal_stress_UspA"/>
</dbReference>
<dbReference type="Gene3D" id="3.40.50.620">
    <property type="entry name" value="HUPs"/>
    <property type="match status" value="1"/>
</dbReference>
<dbReference type="eggNOG" id="COG0589">
    <property type="taxonomic scope" value="Bacteria"/>
</dbReference>
<comment type="similarity">
    <text evidence="1">Belongs to the universal stress protein A family.</text>
</comment>
<evidence type="ECO:0000313" key="6">
    <source>
        <dbReference type="Proteomes" id="UP000215043"/>
    </source>
</evidence>
<dbReference type="SUPFAM" id="SSF52402">
    <property type="entry name" value="Adenine nucleotide alpha hydrolases-like"/>
    <property type="match status" value="1"/>
</dbReference>
<keyword evidence="5" id="KW-1185">Reference proteome</keyword>
<reference evidence="4 5" key="1">
    <citation type="journal article" date="2014" name="PLoS ONE">
        <title>Identification and Characterization of a New Erythromycin Biosynthetic Gene Cluster in Actinopolyspora erythraea YIM90600, a Novel Erythronolide-Producing Halophilic Actinomycete Isolated from Salt Field.</title>
        <authorList>
            <person name="Chen D."/>
            <person name="Feng J."/>
            <person name="Huang L."/>
            <person name="Zhang Q."/>
            <person name="Wu J."/>
            <person name="Zhu X."/>
            <person name="Duan Y."/>
            <person name="Xu Z."/>
        </authorList>
    </citation>
    <scope>NUCLEOTIDE SEQUENCE [LARGE SCALE GENOMIC DNA]</scope>
    <source>
        <strain evidence="4 5">YIM90600</strain>
    </source>
</reference>
<evidence type="ECO:0000313" key="3">
    <source>
        <dbReference type="EMBL" id="ASU79449.1"/>
    </source>
</evidence>
<accession>A0A099D531</accession>
<dbReference type="RefSeq" id="WP_043574434.1">
    <property type="nucleotide sequence ID" value="NZ_CP022752.1"/>
</dbReference>
<evidence type="ECO:0000313" key="4">
    <source>
        <dbReference type="EMBL" id="KGI80927.1"/>
    </source>
</evidence>
<dbReference type="EMBL" id="CP022752">
    <property type="protein sequence ID" value="ASU79449.1"/>
    <property type="molecule type" value="Genomic_DNA"/>
</dbReference>
<sequence length="149" mass="15816">MTGYRTVVVGTDGSSPSMRAVRRAGQLAGDSADLVIVCAYYPNSRREVEQALDEMGQEAFQVVGSAPAEDSLREATDRARSAGARSIDTVPVLGPPIDSLIEAAERRSADLLVVGSRGLNTLKGRILGSVPSEVSRRSECDVLVVRTAR</sequence>
<reference evidence="3 6" key="2">
    <citation type="submission" date="2017-08" db="EMBL/GenBank/DDBJ databases">
        <title>The complete genome sequence of moderately halophilic actinomycete Actinopolyspora erythraea YIM 90600, the producer of novel erythromycin, novel actinopolysporins A-C and tubercidin.</title>
        <authorList>
            <person name="Yin M."/>
            <person name="Tang S."/>
        </authorList>
    </citation>
    <scope>NUCLEOTIDE SEQUENCE [LARGE SCALE GENOMIC DNA]</scope>
    <source>
        <strain evidence="3 6">YIM 90600</strain>
    </source>
</reference>
<dbReference type="Proteomes" id="UP000029737">
    <property type="component" value="Unassembled WGS sequence"/>
</dbReference>
<dbReference type="Proteomes" id="UP000215043">
    <property type="component" value="Chromosome"/>
</dbReference>
<dbReference type="InterPro" id="IPR014729">
    <property type="entry name" value="Rossmann-like_a/b/a_fold"/>
</dbReference>
<dbReference type="PRINTS" id="PR01438">
    <property type="entry name" value="UNVRSLSTRESS"/>
</dbReference>
<evidence type="ECO:0000259" key="2">
    <source>
        <dbReference type="Pfam" id="PF00582"/>
    </source>
</evidence>
<evidence type="ECO:0000256" key="1">
    <source>
        <dbReference type="ARBA" id="ARBA00008791"/>
    </source>
</evidence>
<proteinExistence type="inferred from homology"/>
<dbReference type="KEGG" id="aey:CDG81_15480"/>
<name>A0A099D531_9ACTN</name>
<dbReference type="OrthoDB" id="3427787at2"/>
<gene>
    <name evidence="3" type="ORF">CDG81_15480</name>
    <name evidence="4" type="ORF">IL38_14275</name>
</gene>